<dbReference type="RefSeq" id="WP_267531975.1">
    <property type="nucleotide sequence ID" value="NZ_JAPNKA010000001.1"/>
</dbReference>
<reference evidence="1 2" key="1">
    <citation type="submission" date="2022-11" db="EMBL/GenBank/DDBJ databases">
        <title>Minimal conservation of predation-associated metabolite biosynthetic gene clusters underscores biosynthetic potential of Myxococcota including descriptions for ten novel species: Archangium lansinium sp. nov., Myxococcus landrumus sp. nov., Nannocystis bai.</title>
        <authorList>
            <person name="Ahearne A."/>
            <person name="Stevens C."/>
            <person name="Phillips K."/>
        </authorList>
    </citation>
    <scope>NUCLEOTIDE SEQUENCE [LARGE SCALE GENOMIC DNA]</scope>
    <source>
        <strain evidence="1 2">MIWBW</strain>
    </source>
</reference>
<dbReference type="SMART" id="SM01236">
    <property type="entry name" value="Haem_oxygenase_2"/>
    <property type="match status" value="1"/>
</dbReference>
<dbReference type="EMBL" id="JAPNKA010000001">
    <property type="protein sequence ID" value="MCY1072954.1"/>
    <property type="molecule type" value="Genomic_DNA"/>
</dbReference>
<dbReference type="SUPFAM" id="SSF48613">
    <property type="entry name" value="Heme oxygenase-like"/>
    <property type="match status" value="1"/>
</dbReference>
<dbReference type="InterPro" id="IPR016084">
    <property type="entry name" value="Haem_Oase-like_multi-hlx"/>
</dbReference>
<sequence>MLDTATLLESPALRPLWQHLQSSAPYQPGRGWTLDNPYHRPTDLTGLSPGSLGEPLRMETLCTRRSLVLNRLLFNIYEQNNLYLPSARFSEQELQAFHSYYAPDFVAANALLRPVLERSCFDFLTETISVQGPWSMAHLEEYTRDALSRFEAAPSGLCERIRRTAHPDKAARLFLLQVAPDFLSEASQMARALPGNYGPVHSELMKIFIDEFGYGVHPQKHSTLFEETLSSVGLSPRVHTHYYWYLPTSLLMTSYFHWITATKTRWFEYVGALYWIEAVVPHFNRQFSRLLHDTFGAGVNTGYFDEHVGIDLHHRRMAFDKLIRPMVERYGDSVIPAMVRGIEASRLLGDVSERDYLEQMDFCEALAAGGAAPGGPWQGLEARELAAGTFLEPNVYDTPHVVGVVKGRVEVDGGYLSPRVLGPGGAVMVPAGRMLGVRVLEEGASLVLEPQAAGGRG</sequence>
<evidence type="ECO:0000313" key="2">
    <source>
        <dbReference type="Proteomes" id="UP001207654"/>
    </source>
</evidence>
<organism evidence="1 2">
    <name type="scientific">Archangium lansingense</name>
    <dbReference type="NCBI Taxonomy" id="2995310"/>
    <lineage>
        <taxon>Bacteria</taxon>
        <taxon>Pseudomonadati</taxon>
        <taxon>Myxococcota</taxon>
        <taxon>Myxococcia</taxon>
        <taxon>Myxococcales</taxon>
        <taxon>Cystobacterineae</taxon>
        <taxon>Archangiaceae</taxon>
        <taxon>Archangium</taxon>
    </lineage>
</organism>
<protein>
    <submittedName>
        <fullName evidence="1">Iron-containing redox enzyme family protein</fullName>
    </submittedName>
</protein>
<accession>A0ABT3ZW32</accession>
<name>A0ABT3ZW32_9BACT</name>
<comment type="caution">
    <text evidence="1">The sequence shown here is derived from an EMBL/GenBank/DDBJ whole genome shotgun (WGS) entry which is preliminary data.</text>
</comment>
<proteinExistence type="predicted"/>
<keyword evidence="2" id="KW-1185">Reference proteome</keyword>
<dbReference type="Pfam" id="PF14518">
    <property type="entry name" value="Haem_oxygenas_2"/>
    <property type="match status" value="1"/>
</dbReference>
<evidence type="ECO:0000313" key="1">
    <source>
        <dbReference type="EMBL" id="MCY1072954.1"/>
    </source>
</evidence>
<dbReference type="Proteomes" id="UP001207654">
    <property type="component" value="Unassembled WGS sequence"/>
</dbReference>
<dbReference type="Gene3D" id="1.20.910.10">
    <property type="entry name" value="Heme oxygenase-like"/>
    <property type="match status" value="1"/>
</dbReference>
<gene>
    <name evidence="1" type="ORF">OV287_00530</name>
</gene>